<comment type="similarity">
    <text evidence="2">Belongs to the semaphorin family.</text>
</comment>
<evidence type="ECO:0000313" key="12">
    <source>
        <dbReference type="Proteomes" id="UP001044222"/>
    </source>
</evidence>
<reference evidence="11" key="1">
    <citation type="submission" date="2021-01" db="EMBL/GenBank/DDBJ databases">
        <title>A chromosome-scale assembly of European eel, Anguilla anguilla.</title>
        <authorList>
            <person name="Henkel C."/>
            <person name="Jong-Raadsen S.A."/>
            <person name="Dufour S."/>
            <person name="Weltzien F.-A."/>
            <person name="Palstra A.P."/>
            <person name="Pelster B."/>
            <person name="Spaink H.P."/>
            <person name="Van Den Thillart G.E."/>
            <person name="Jansen H."/>
            <person name="Zahm M."/>
            <person name="Klopp C."/>
            <person name="Cedric C."/>
            <person name="Louis A."/>
            <person name="Berthelot C."/>
            <person name="Parey E."/>
            <person name="Roest Crollius H."/>
            <person name="Montfort J."/>
            <person name="Robinson-Rechavi M."/>
            <person name="Bucao C."/>
            <person name="Bouchez O."/>
            <person name="Gislard M."/>
            <person name="Lluch J."/>
            <person name="Milhes M."/>
            <person name="Lampietro C."/>
            <person name="Lopez Roques C."/>
            <person name="Donnadieu C."/>
            <person name="Braasch I."/>
            <person name="Desvignes T."/>
            <person name="Postlethwait J."/>
            <person name="Bobe J."/>
            <person name="Guiguen Y."/>
            <person name="Dirks R."/>
        </authorList>
    </citation>
    <scope>NUCLEOTIDE SEQUENCE</scope>
    <source>
        <strain evidence="11">Tag_6206</strain>
        <tissue evidence="11">Liver</tissue>
    </source>
</reference>
<evidence type="ECO:0000256" key="6">
    <source>
        <dbReference type="PROSITE-ProRule" id="PRU00352"/>
    </source>
</evidence>
<organism evidence="11 12">
    <name type="scientific">Anguilla anguilla</name>
    <name type="common">European freshwater eel</name>
    <name type="synonym">Muraena anguilla</name>
    <dbReference type="NCBI Taxonomy" id="7936"/>
    <lineage>
        <taxon>Eukaryota</taxon>
        <taxon>Metazoa</taxon>
        <taxon>Chordata</taxon>
        <taxon>Craniata</taxon>
        <taxon>Vertebrata</taxon>
        <taxon>Euteleostomi</taxon>
        <taxon>Actinopterygii</taxon>
        <taxon>Neopterygii</taxon>
        <taxon>Teleostei</taxon>
        <taxon>Anguilliformes</taxon>
        <taxon>Anguillidae</taxon>
        <taxon>Anguilla</taxon>
    </lineage>
</organism>
<dbReference type="InterPro" id="IPR036352">
    <property type="entry name" value="Semap_dom_sf"/>
</dbReference>
<evidence type="ECO:0000256" key="3">
    <source>
        <dbReference type="ARBA" id="ARBA00023136"/>
    </source>
</evidence>
<keyword evidence="9" id="KW-0732">Signal</keyword>
<dbReference type="PROSITE" id="PS51004">
    <property type="entry name" value="SEMA"/>
    <property type="match status" value="1"/>
</dbReference>
<dbReference type="InterPro" id="IPR016201">
    <property type="entry name" value="PSI"/>
</dbReference>
<feature type="domain" description="Sema" evidence="10">
    <location>
        <begin position="23"/>
        <end position="486"/>
    </location>
</feature>
<evidence type="ECO:0000256" key="5">
    <source>
        <dbReference type="ARBA" id="ARBA00023180"/>
    </source>
</evidence>
<dbReference type="InterPro" id="IPR013783">
    <property type="entry name" value="Ig-like_fold"/>
</dbReference>
<feature type="signal peptide" evidence="9">
    <location>
        <begin position="1"/>
        <end position="23"/>
    </location>
</feature>
<dbReference type="SMART" id="SM00423">
    <property type="entry name" value="PSI"/>
    <property type="match status" value="1"/>
</dbReference>
<proteinExistence type="inferred from homology"/>
<sequence length="811" mass="90335">MARWAPTSWHVWVLLGLLDACEGLLIPRTSFIAENSGRSVIHFTSPGIENTTTLLLSDDGATLYVGARDAVLSLDVSQPGAMEIRSKIDWSPATKELKECTQKGKSETDCHNFVRVLQFLNTTHIYACGTFAFNPTCTFINTEAFALQSNSKLRREDGRGRCPFDPHQRNTAIAVDGELYTGTMANFLGDRPVISRFLSERKQRDLKLDDIQGWLTEPTFISSTFIPSEDKVYYFFRETGMEYDFINDYTVSRVAQVCKSDMGGKRILQKCWTTFAKAQLRCQADTELPFNIIQDMVTLPPPEGAPTDDTLFYGVFSSQWSVTSGQSAVCRFRLGDVKNVFAGSYKTLNRGTLRFDTLHNEKVASPGKCGLHNASDTKLRFVKDNFLAEDSVQSADRGLALVSRSQLYSRILAQRTRAASGKNFTVLFLLTESGFLHKTVLSDQGPHIIEEIQVFKQPQSVKNILLSLTKGVVFVGSSEGVFQIPVSNCSFYTTCAECVLARDPFCGWDPNRQACAEVASISSNAAQDVELGNVKKACGVSHFGRSAGRTALPEKFEYVQLYEVVSLHCPRRSRLAQLRWKHPSGSSHHPNSFLQLDNGNLRFLATPHTLGTYQCVALENGYEETLAVITVKQRSSPRSIAPHHTPVQSRPRTTVKPNLGPGKEVVTEVWPETGKEVVTEVWAETGKEVVTEVWAETGREEVTEVWKKMQTLPVSEADTVQNELTDDAVSAPIDETPSSWRESRPFEQIQKPVPSSDVKSYYSEMVAVTLLLVVSLCMLMTSAVYIFYQRSSVKTALQGYASTYEETVNIK</sequence>
<keyword evidence="5" id="KW-0325">Glycoprotein</keyword>
<dbReference type="PANTHER" id="PTHR11036">
    <property type="entry name" value="SEMAPHORIN"/>
    <property type="match status" value="1"/>
</dbReference>
<dbReference type="Gene3D" id="2.60.40.10">
    <property type="entry name" value="Immunoglobulins"/>
    <property type="match status" value="1"/>
</dbReference>
<evidence type="ECO:0000256" key="7">
    <source>
        <dbReference type="SAM" id="MobiDB-lite"/>
    </source>
</evidence>
<dbReference type="InterPro" id="IPR002165">
    <property type="entry name" value="Plexin_repeat"/>
</dbReference>
<dbReference type="SUPFAM" id="SSF103575">
    <property type="entry name" value="Plexin repeat"/>
    <property type="match status" value="1"/>
</dbReference>
<comment type="subcellular location">
    <subcellularLocation>
        <location evidence="1">Membrane</location>
    </subcellularLocation>
</comment>
<dbReference type="EMBL" id="JAFIRN010000001">
    <property type="protein sequence ID" value="KAG5856491.1"/>
    <property type="molecule type" value="Genomic_DNA"/>
</dbReference>
<dbReference type="FunFam" id="2.130.10.10:FF:000257">
    <property type="entry name" value="semaphorin-4A isoform X2"/>
    <property type="match status" value="1"/>
</dbReference>
<keyword evidence="8" id="KW-0812">Transmembrane</keyword>
<keyword evidence="12" id="KW-1185">Reference proteome</keyword>
<evidence type="ECO:0000256" key="8">
    <source>
        <dbReference type="SAM" id="Phobius"/>
    </source>
</evidence>
<feature type="compositionally biased region" description="Polar residues" evidence="7">
    <location>
        <begin position="646"/>
        <end position="656"/>
    </location>
</feature>
<dbReference type="GO" id="GO:0030335">
    <property type="term" value="P:positive regulation of cell migration"/>
    <property type="evidence" value="ECO:0007669"/>
    <property type="project" value="TreeGrafter"/>
</dbReference>
<dbReference type="Gene3D" id="2.130.10.10">
    <property type="entry name" value="YVTN repeat-like/Quinoprotein amine dehydrogenase"/>
    <property type="match status" value="1"/>
</dbReference>
<comment type="caution">
    <text evidence="11">The sequence shown here is derived from an EMBL/GenBank/DDBJ whole genome shotgun (WGS) entry which is preliminary data.</text>
</comment>
<dbReference type="GO" id="GO:0005886">
    <property type="term" value="C:plasma membrane"/>
    <property type="evidence" value="ECO:0007669"/>
    <property type="project" value="TreeGrafter"/>
</dbReference>
<dbReference type="InterPro" id="IPR001627">
    <property type="entry name" value="Semap_dom"/>
</dbReference>
<dbReference type="GO" id="GO:0071526">
    <property type="term" value="P:semaphorin-plexin signaling pathway"/>
    <property type="evidence" value="ECO:0007669"/>
    <property type="project" value="TreeGrafter"/>
</dbReference>
<dbReference type="InterPro" id="IPR027231">
    <property type="entry name" value="Semaphorin"/>
</dbReference>
<dbReference type="AlphaFoldDB" id="A0A9D3MZ87"/>
<name>A0A9D3MZ87_ANGAN</name>
<keyword evidence="3 8" id="KW-0472">Membrane</keyword>
<evidence type="ECO:0000256" key="2">
    <source>
        <dbReference type="ARBA" id="ARBA00009492"/>
    </source>
</evidence>
<gene>
    <name evidence="11" type="ORF">ANANG_G00008510</name>
</gene>
<protein>
    <recommendedName>
        <fullName evidence="10">Sema domain-containing protein</fullName>
    </recommendedName>
</protein>
<feature type="region of interest" description="Disordered" evidence="7">
    <location>
        <begin position="637"/>
        <end position="662"/>
    </location>
</feature>
<evidence type="ECO:0000259" key="10">
    <source>
        <dbReference type="PROSITE" id="PS51004"/>
    </source>
</evidence>
<dbReference type="InterPro" id="IPR015943">
    <property type="entry name" value="WD40/YVTN_repeat-like_dom_sf"/>
</dbReference>
<dbReference type="GO" id="GO:0045499">
    <property type="term" value="F:chemorepellent activity"/>
    <property type="evidence" value="ECO:0007669"/>
    <property type="project" value="TreeGrafter"/>
</dbReference>
<evidence type="ECO:0000313" key="11">
    <source>
        <dbReference type="EMBL" id="KAG5856491.1"/>
    </source>
</evidence>
<dbReference type="SMART" id="SM00630">
    <property type="entry name" value="Sema"/>
    <property type="match status" value="1"/>
</dbReference>
<dbReference type="Pfam" id="PF01403">
    <property type="entry name" value="Sema"/>
    <property type="match status" value="1"/>
</dbReference>
<evidence type="ECO:0000256" key="9">
    <source>
        <dbReference type="SAM" id="SignalP"/>
    </source>
</evidence>
<evidence type="ECO:0000256" key="1">
    <source>
        <dbReference type="ARBA" id="ARBA00004370"/>
    </source>
</evidence>
<feature type="chain" id="PRO_5038650528" description="Sema domain-containing protein" evidence="9">
    <location>
        <begin position="24"/>
        <end position="811"/>
    </location>
</feature>
<dbReference type="GO" id="GO:0030215">
    <property type="term" value="F:semaphorin receptor binding"/>
    <property type="evidence" value="ECO:0007669"/>
    <property type="project" value="InterPro"/>
</dbReference>
<keyword evidence="8" id="KW-1133">Transmembrane helix</keyword>
<comment type="caution">
    <text evidence="6">Lacks conserved residue(s) required for the propagation of feature annotation.</text>
</comment>
<dbReference type="PANTHER" id="PTHR11036:SF145">
    <property type="entry name" value="SEMAPHORIN-4A ISOFORM X1-RELATED"/>
    <property type="match status" value="1"/>
</dbReference>
<evidence type="ECO:0000256" key="4">
    <source>
        <dbReference type="ARBA" id="ARBA00023157"/>
    </source>
</evidence>
<dbReference type="GO" id="GO:0001755">
    <property type="term" value="P:neural crest cell migration"/>
    <property type="evidence" value="ECO:0007669"/>
    <property type="project" value="TreeGrafter"/>
</dbReference>
<keyword evidence="4" id="KW-1015">Disulfide bond</keyword>
<dbReference type="Pfam" id="PF01437">
    <property type="entry name" value="PSI"/>
    <property type="match status" value="1"/>
</dbReference>
<accession>A0A9D3MZ87</accession>
<dbReference type="SUPFAM" id="SSF101912">
    <property type="entry name" value="Sema domain"/>
    <property type="match status" value="1"/>
</dbReference>
<dbReference type="Proteomes" id="UP001044222">
    <property type="component" value="Unassembled WGS sequence"/>
</dbReference>
<dbReference type="GO" id="GO:0007411">
    <property type="term" value="P:axon guidance"/>
    <property type="evidence" value="ECO:0007669"/>
    <property type="project" value="TreeGrafter"/>
</dbReference>
<feature type="transmembrane region" description="Helical" evidence="8">
    <location>
        <begin position="765"/>
        <end position="788"/>
    </location>
</feature>
<dbReference type="Gene3D" id="3.30.1680.10">
    <property type="entry name" value="ligand-binding face of the semaphorins, domain 2"/>
    <property type="match status" value="1"/>
</dbReference>